<feature type="chain" id="PRO_5004450270" description="DUF7732 domain-containing protein" evidence="3">
    <location>
        <begin position="20"/>
        <end position="270"/>
    </location>
</feature>
<keyword evidence="6" id="KW-1185">Reference proteome</keyword>
<dbReference type="EMBL" id="JH767585">
    <property type="protein sequence ID" value="EON67210.1"/>
    <property type="molecule type" value="Genomic_DNA"/>
</dbReference>
<evidence type="ECO:0000313" key="5">
    <source>
        <dbReference type="EMBL" id="EON67210.1"/>
    </source>
</evidence>
<dbReference type="Pfam" id="PF24866">
    <property type="entry name" value="DUF7732"/>
    <property type="match status" value="1"/>
</dbReference>
<feature type="compositionally biased region" description="Gly residues" evidence="1">
    <location>
        <begin position="55"/>
        <end position="68"/>
    </location>
</feature>
<accession>R7YZ31</accession>
<keyword evidence="2" id="KW-0472">Membrane</keyword>
<keyword evidence="2" id="KW-1133">Transmembrane helix</keyword>
<evidence type="ECO:0000259" key="4">
    <source>
        <dbReference type="Pfam" id="PF24866"/>
    </source>
</evidence>
<proteinExistence type="predicted"/>
<sequence>MKFSTLFTAALGAASATNALSIPSDIKALSIRSAEFLEAHAPSIPYTLEKRKGGGGRSSGGSSSGGGRSSSSSSSSSAARGNSNVGGRTSTGTGVTPRFGGGRYYGGGAVVPYTAGSRSPRGISPLYLLPVAGLAFFPGLWLYGAYVYGYNNPYRFINESAANATFPNGINMTRPVQCLCQQYSVCGCDETDDETYMRELIGRGSYAALNKSLVTVGDVNGTQTILINGTLPNGTTAAGGVDSGAMRIGGLQYPGWAALGAAVGYAVFLM</sequence>
<dbReference type="STRING" id="1168221.R7YZ31"/>
<name>R7YZ31_CONA1</name>
<keyword evidence="3" id="KW-0732">Signal</keyword>
<keyword evidence="2" id="KW-0812">Transmembrane</keyword>
<evidence type="ECO:0000256" key="2">
    <source>
        <dbReference type="SAM" id="Phobius"/>
    </source>
</evidence>
<dbReference type="PANTHER" id="PTHR42091">
    <property type="entry name" value="CONSERVED GLYCINE-RICH PROTEIN (AFU_ORTHOLOGUE AFUA_7G02440)"/>
    <property type="match status" value="1"/>
</dbReference>
<dbReference type="HOGENOM" id="CLU_060392_1_0_1"/>
<feature type="domain" description="DUF7732" evidence="4">
    <location>
        <begin position="104"/>
        <end position="235"/>
    </location>
</feature>
<dbReference type="GeneID" id="19903774"/>
<dbReference type="OrthoDB" id="5425547at2759"/>
<dbReference type="OMA" id="HASGYWV"/>
<evidence type="ECO:0000256" key="1">
    <source>
        <dbReference type="SAM" id="MobiDB-lite"/>
    </source>
</evidence>
<dbReference type="PANTHER" id="PTHR42091:SF1">
    <property type="entry name" value="CONSERVED GLYCINE-RICH PROTEIN (AFU_ORTHOLOGUE AFUA_7G02440)"/>
    <property type="match status" value="1"/>
</dbReference>
<dbReference type="Proteomes" id="UP000016924">
    <property type="component" value="Unassembled WGS sequence"/>
</dbReference>
<gene>
    <name evidence="5" type="ORF">W97_06463</name>
</gene>
<protein>
    <recommendedName>
        <fullName evidence="4">DUF7732 domain-containing protein</fullName>
    </recommendedName>
</protein>
<dbReference type="RefSeq" id="XP_007782527.1">
    <property type="nucleotide sequence ID" value="XM_007784337.1"/>
</dbReference>
<dbReference type="InterPro" id="IPR056634">
    <property type="entry name" value="DUF7732"/>
</dbReference>
<organism evidence="5 6">
    <name type="scientific">Coniosporium apollinis (strain CBS 100218)</name>
    <name type="common">Rock-inhabiting black yeast</name>
    <dbReference type="NCBI Taxonomy" id="1168221"/>
    <lineage>
        <taxon>Eukaryota</taxon>
        <taxon>Fungi</taxon>
        <taxon>Dikarya</taxon>
        <taxon>Ascomycota</taxon>
        <taxon>Pezizomycotina</taxon>
        <taxon>Dothideomycetes</taxon>
        <taxon>Dothideomycetes incertae sedis</taxon>
        <taxon>Coniosporium</taxon>
    </lineage>
</organism>
<evidence type="ECO:0000256" key="3">
    <source>
        <dbReference type="SAM" id="SignalP"/>
    </source>
</evidence>
<feature type="region of interest" description="Disordered" evidence="1">
    <location>
        <begin position="47"/>
        <end position="98"/>
    </location>
</feature>
<dbReference type="AlphaFoldDB" id="R7YZ31"/>
<feature type="transmembrane region" description="Helical" evidence="2">
    <location>
        <begin position="127"/>
        <end position="148"/>
    </location>
</feature>
<reference evidence="6" key="1">
    <citation type="submission" date="2012-06" db="EMBL/GenBank/DDBJ databases">
        <title>The genome sequence of Coniosporium apollinis CBS 100218.</title>
        <authorList>
            <consortium name="The Broad Institute Genome Sequencing Platform"/>
            <person name="Cuomo C."/>
            <person name="Gorbushina A."/>
            <person name="Noack S."/>
            <person name="Walker B."/>
            <person name="Young S.K."/>
            <person name="Zeng Q."/>
            <person name="Gargeya S."/>
            <person name="Fitzgerald M."/>
            <person name="Haas B."/>
            <person name="Abouelleil A."/>
            <person name="Alvarado L."/>
            <person name="Arachchi H.M."/>
            <person name="Berlin A.M."/>
            <person name="Chapman S.B."/>
            <person name="Goldberg J."/>
            <person name="Griggs A."/>
            <person name="Gujja S."/>
            <person name="Hansen M."/>
            <person name="Howarth C."/>
            <person name="Imamovic A."/>
            <person name="Larimer J."/>
            <person name="McCowan C."/>
            <person name="Montmayeur A."/>
            <person name="Murphy C."/>
            <person name="Neiman D."/>
            <person name="Pearson M."/>
            <person name="Priest M."/>
            <person name="Roberts A."/>
            <person name="Saif S."/>
            <person name="Shea T."/>
            <person name="Sisk P."/>
            <person name="Sykes S."/>
            <person name="Wortman J."/>
            <person name="Nusbaum C."/>
            <person name="Birren B."/>
        </authorList>
    </citation>
    <scope>NUCLEOTIDE SEQUENCE [LARGE SCALE GENOMIC DNA]</scope>
    <source>
        <strain evidence="6">CBS 100218</strain>
    </source>
</reference>
<evidence type="ECO:0000313" key="6">
    <source>
        <dbReference type="Proteomes" id="UP000016924"/>
    </source>
</evidence>
<feature type="compositionally biased region" description="Low complexity" evidence="1">
    <location>
        <begin position="69"/>
        <end position="96"/>
    </location>
</feature>
<dbReference type="eggNOG" id="ENOG502S4KZ">
    <property type="taxonomic scope" value="Eukaryota"/>
</dbReference>
<feature type="signal peptide" evidence="3">
    <location>
        <begin position="1"/>
        <end position="19"/>
    </location>
</feature>